<feature type="transmembrane region" description="Helical" evidence="1">
    <location>
        <begin position="33"/>
        <end position="54"/>
    </location>
</feature>
<name>A0A1B1AD53_9PROT</name>
<organism evidence="2 3">
    <name type="scientific">Candidatus Viadribacter manganicus</name>
    <dbReference type="NCBI Taxonomy" id="1759059"/>
    <lineage>
        <taxon>Bacteria</taxon>
        <taxon>Pseudomonadati</taxon>
        <taxon>Pseudomonadota</taxon>
        <taxon>Alphaproteobacteria</taxon>
        <taxon>Hyphomonadales</taxon>
        <taxon>Hyphomonadaceae</taxon>
        <taxon>Candidatus Viadribacter</taxon>
    </lineage>
</organism>
<sequence>MLSARRANLVALNVLILLGSLTYVVGAKMYLQVVVWLFSLGITAQLLILLLVAIGQIGAQTTTSKIIFAVWFAAAQPFILLNMSPLHFPWLLVLLAGPLGYIIAYLGISLALWFINMRRSERG</sequence>
<feature type="transmembrane region" description="Helical" evidence="1">
    <location>
        <begin position="66"/>
        <end position="84"/>
    </location>
</feature>
<dbReference type="AlphaFoldDB" id="A0A1B1AD53"/>
<evidence type="ECO:0000313" key="2">
    <source>
        <dbReference type="EMBL" id="ANP44481.1"/>
    </source>
</evidence>
<feature type="transmembrane region" description="Helical" evidence="1">
    <location>
        <begin position="90"/>
        <end position="115"/>
    </location>
</feature>
<evidence type="ECO:0000313" key="3">
    <source>
        <dbReference type="Proteomes" id="UP000092498"/>
    </source>
</evidence>
<dbReference type="EMBL" id="CP013244">
    <property type="protein sequence ID" value="ANP44481.1"/>
    <property type="molecule type" value="Genomic_DNA"/>
</dbReference>
<keyword evidence="1" id="KW-0472">Membrane</keyword>
<keyword evidence="3" id="KW-1185">Reference proteome</keyword>
<keyword evidence="1" id="KW-1133">Transmembrane helix</keyword>
<protein>
    <submittedName>
        <fullName evidence="2">Uncharacterized protein</fullName>
    </submittedName>
</protein>
<proteinExistence type="predicted"/>
<evidence type="ECO:0000256" key="1">
    <source>
        <dbReference type="SAM" id="Phobius"/>
    </source>
</evidence>
<reference evidence="2 3" key="1">
    <citation type="submission" date="2015-11" db="EMBL/GenBank/DDBJ databases">
        <title>Whole-Genome Sequence of Candidatus Oderbacter manganicum from the National Park Lower Oder Valley, Germany.</title>
        <authorList>
            <person name="Braun B."/>
            <person name="Liere K."/>
            <person name="Szewzyk U."/>
        </authorList>
    </citation>
    <scope>NUCLEOTIDE SEQUENCE [LARGE SCALE GENOMIC DNA]</scope>
    <source>
        <strain evidence="2 3">OTSz_A_272</strain>
    </source>
</reference>
<keyword evidence="1" id="KW-0812">Transmembrane</keyword>
<accession>A0A1B1AD53</accession>
<dbReference type="KEGG" id="cbot:ATE48_00355"/>
<gene>
    <name evidence="2" type="ORF">ATE48_00355</name>
</gene>
<dbReference type="Proteomes" id="UP000092498">
    <property type="component" value="Chromosome"/>
</dbReference>
<feature type="transmembrane region" description="Helical" evidence="1">
    <location>
        <begin position="7"/>
        <end position="27"/>
    </location>
</feature>
<dbReference type="InParanoid" id="A0A1B1AD53"/>